<name>A0A167HRB5_9BURK</name>
<dbReference type="Proteomes" id="UP000185657">
    <property type="component" value="Unassembled WGS sequence"/>
</dbReference>
<evidence type="ECO:0000256" key="1">
    <source>
        <dbReference type="SAM" id="SignalP"/>
    </source>
</evidence>
<dbReference type="Pfam" id="PF04972">
    <property type="entry name" value="BON"/>
    <property type="match status" value="1"/>
</dbReference>
<feature type="signal peptide" evidence="1">
    <location>
        <begin position="1"/>
        <end position="25"/>
    </location>
</feature>
<dbReference type="OrthoDB" id="9174366at2"/>
<dbReference type="AlphaFoldDB" id="A0A167HRB5"/>
<dbReference type="Proteomes" id="UP000185680">
    <property type="component" value="Chromosome"/>
</dbReference>
<evidence type="ECO:0000313" key="3">
    <source>
        <dbReference type="EMBL" id="AOW13343.1"/>
    </source>
</evidence>
<reference evidence="4 5" key="1">
    <citation type="submission" date="2016-02" db="EMBL/GenBank/DDBJ databases">
        <title>Draft genome sequence of Hydrogenophaga sp. LPB0072.</title>
        <authorList>
            <person name="Shin S.-K."/>
            <person name="Yi H."/>
        </authorList>
    </citation>
    <scope>NUCLEOTIDE SEQUENCE [LARGE SCALE GENOMIC DNA]</scope>
    <source>
        <strain evidence="4 5">LPB0072</strain>
    </source>
</reference>
<evidence type="ECO:0000259" key="2">
    <source>
        <dbReference type="PROSITE" id="PS50914"/>
    </source>
</evidence>
<evidence type="ECO:0000313" key="6">
    <source>
        <dbReference type="Proteomes" id="UP000185680"/>
    </source>
</evidence>
<protein>
    <recommendedName>
        <fullName evidence="2">BON domain-containing protein</fullName>
    </recommendedName>
</protein>
<gene>
    <name evidence="3" type="ORF">LPB072_11240</name>
    <name evidence="4" type="ORF">LPB72_09860</name>
</gene>
<feature type="domain" description="BON" evidence="2">
    <location>
        <begin position="28"/>
        <end position="98"/>
    </location>
</feature>
<reference evidence="3" key="2">
    <citation type="submission" date="2016-10" db="EMBL/GenBank/DDBJ databases">
        <title>Hydorgenophaga sp. LPB0072 isolated from gastropod.</title>
        <authorList>
            <person name="Kim E."/>
            <person name="Yi H."/>
        </authorList>
    </citation>
    <scope>NUCLEOTIDE SEQUENCE [LARGE SCALE GENOMIC DNA]</scope>
    <source>
        <strain evidence="3">LPB0072</strain>
    </source>
</reference>
<dbReference type="RefSeq" id="WP_066089596.1">
    <property type="nucleotide sequence ID" value="NZ_CP017476.1"/>
</dbReference>
<accession>A0A167HRB5</accession>
<dbReference type="PROSITE" id="PS50914">
    <property type="entry name" value="BON"/>
    <property type="match status" value="1"/>
</dbReference>
<dbReference type="EMBL" id="CP017476">
    <property type="protein sequence ID" value="AOW13343.1"/>
    <property type="molecule type" value="Genomic_DNA"/>
</dbReference>
<organism evidence="3 6">
    <name type="scientific">Hydrogenophaga crassostreae</name>
    <dbReference type="NCBI Taxonomy" id="1763535"/>
    <lineage>
        <taxon>Bacteria</taxon>
        <taxon>Pseudomonadati</taxon>
        <taxon>Pseudomonadota</taxon>
        <taxon>Betaproteobacteria</taxon>
        <taxon>Burkholderiales</taxon>
        <taxon>Comamonadaceae</taxon>
        <taxon>Hydrogenophaga</taxon>
    </lineage>
</organism>
<sequence>MNLFSRQMALGVLLAGSMAAGFAHAAGQDANLARLVQQRVEQPDVLETKSSAVSVQVQDGNVQLSGWLQHANDYQKVHAIVAAVPGVKTVSSTFKSWASTQHP</sequence>
<evidence type="ECO:0000313" key="5">
    <source>
        <dbReference type="Proteomes" id="UP000185657"/>
    </source>
</evidence>
<feature type="chain" id="PRO_5044549594" description="BON domain-containing protein" evidence="1">
    <location>
        <begin position="26"/>
        <end position="103"/>
    </location>
</feature>
<keyword evidence="1" id="KW-0732">Signal</keyword>
<dbReference type="Gene3D" id="3.30.1340.30">
    <property type="match status" value="1"/>
</dbReference>
<proteinExistence type="predicted"/>
<evidence type="ECO:0000313" key="4">
    <source>
        <dbReference type="EMBL" id="OAD41626.1"/>
    </source>
</evidence>
<keyword evidence="5" id="KW-1185">Reference proteome</keyword>
<dbReference type="InterPro" id="IPR007055">
    <property type="entry name" value="BON_dom"/>
</dbReference>
<dbReference type="KEGG" id="hyl:LPB072_11240"/>
<dbReference type="EMBL" id="LVWD01000013">
    <property type="protein sequence ID" value="OAD41626.1"/>
    <property type="molecule type" value="Genomic_DNA"/>
</dbReference>